<protein>
    <submittedName>
        <fullName evidence="3">Insulinase family protein</fullName>
    </submittedName>
</protein>
<evidence type="ECO:0000259" key="2">
    <source>
        <dbReference type="Pfam" id="PF05193"/>
    </source>
</evidence>
<dbReference type="InterPro" id="IPR011249">
    <property type="entry name" value="Metalloenz_LuxS/M16"/>
</dbReference>
<gene>
    <name evidence="3" type="ORF">JKL49_12185</name>
</gene>
<dbReference type="Pfam" id="PF05193">
    <property type="entry name" value="Peptidase_M16_C"/>
    <property type="match status" value="1"/>
</dbReference>
<accession>A0A974P5L1</accession>
<dbReference type="SUPFAM" id="SSF63411">
    <property type="entry name" value="LuxS/MPP-like metallohydrolase"/>
    <property type="match status" value="1"/>
</dbReference>
<feature type="region of interest" description="Disordered" evidence="1">
    <location>
        <begin position="304"/>
        <end position="337"/>
    </location>
</feature>
<reference evidence="3" key="1">
    <citation type="submission" date="2021-01" db="EMBL/GenBank/DDBJ databases">
        <title>Genome sequence of Phenylobacterium sp. 20VBR1 isolated from a valley glaceir, Ny-Alesund, Svalbard.</title>
        <authorList>
            <person name="Thomas F.A."/>
            <person name="Krishnan K.P."/>
            <person name="Sinha R.K."/>
        </authorList>
    </citation>
    <scope>NUCLEOTIDE SEQUENCE</scope>
    <source>
        <strain evidence="3">20VBR1</strain>
    </source>
</reference>
<dbReference type="InterPro" id="IPR007863">
    <property type="entry name" value="Peptidase_M16_C"/>
</dbReference>
<feature type="domain" description="Peptidase M16 C-terminal" evidence="2">
    <location>
        <begin position="14"/>
        <end position="177"/>
    </location>
</feature>
<dbReference type="AlphaFoldDB" id="A0A974P5L1"/>
<organism evidence="3">
    <name type="scientific">Phenylobacterium glaciei</name>
    <dbReference type="NCBI Taxonomy" id="2803784"/>
    <lineage>
        <taxon>Bacteria</taxon>
        <taxon>Pseudomonadati</taxon>
        <taxon>Pseudomonadota</taxon>
        <taxon>Alphaproteobacteria</taxon>
        <taxon>Caulobacterales</taxon>
        <taxon>Caulobacteraceae</taxon>
        <taxon>Phenylobacterium</taxon>
    </lineage>
</organism>
<dbReference type="GO" id="GO:0046872">
    <property type="term" value="F:metal ion binding"/>
    <property type="evidence" value="ECO:0007669"/>
    <property type="project" value="InterPro"/>
</dbReference>
<evidence type="ECO:0000256" key="1">
    <source>
        <dbReference type="SAM" id="MobiDB-lite"/>
    </source>
</evidence>
<evidence type="ECO:0000313" key="3">
    <source>
        <dbReference type="EMBL" id="QQZ51651.1"/>
    </source>
</evidence>
<proteinExistence type="predicted"/>
<feature type="compositionally biased region" description="Basic and acidic residues" evidence="1">
    <location>
        <begin position="324"/>
        <end position="337"/>
    </location>
</feature>
<feature type="region of interest" description="Disordered" evidence="1">
    <location>
        <begin position="246"/>
        <end position="266"/>
    </location>
</feature>
<name>A0A974P5L1_9CAUL</name>
<sequence>MKDEISPAIASGPIEVVIVGDVTVEKATELVAATFGALPQRAAPTPADPAKRQVAFPAGVATPVQRTHKGRADQAIGYLAWPTTGFFANPQKARDTAVMGEVLELRLIDELRETQGATYSPQVSYNHSMVWPTWGYVSANVEIPPEKLPAFFADVRKIAADMRTKDISPDELERAKKPRIDQFEKARETNGYWLNELSGAQADPRRLDATRAILPGTERVTIADVRRAAQDVLVDDRMWMLEVKPGSNSTAHPGEGRHPGHRAPGHRMARSVSHRIPSLAIWAPAFAGVSGGWAHNLNLTGSNPVPAPKIIFGHTPKRRRGPHRREPLRNLKPTDRP</sequence>
<dbReference type="EMBL" id="CP068570">
    <property type="protein sequence ID" value="QQZ51651.1"/>
    <property type="molecule type" value="Genomic_DNA"/>
</dbReference>
<dbReference type="Gene3D" id="3.30.830.10">
    <property type="entry name" value="Metalloenzyme, LuxS/M16 peptidase-like"/>
    <property type="match status" value="1"/>
</dbReference>